<dbReference type="OrthoDB" id="6308638at2"/>
<keyword evidence="1" id="KW-1133">Transmembrane helix</keyword>
<reference evidence="3" key="2">
    <citation type="submission" date="2019-06" db="EMBL/GenBank/DDBJ databases">
        <title>Co-occurence of chitin degradation, pigmentation and bioactivity in marine Pseudoalteromonas.</title>
        <authorList>
            <person name="Sonnenschein E.C."/>
            <person name="Bech P.K."/>
        </authorList>
    </citation>
    <scope>NUCLEOTIDE SEQUENCE [LARGE SCALE GENOMIC DNA]</scope>
    <source>
        <strain evidence="3">S2676</strain>
    </source>
</reference>
<dbReference type="Proteomes" id="UP000310249">
    <property type="component" value="Unassembled WGS sequence"/>
</dbReference>
<evidence type="ECO:0000256" key="1">
    <source>
        <dbReference type="SAM" id="Phobius"/>
    </source>
</evidence>
<keyword evidence="1" id="KW-0812">Transmembrane</keyword>
<dbReference type="AlphaFoldDB" id="A0A5S3WNV0"/>
<sequence length="81" mass="9320">MRNTVPEAWYLVLLVVTVVVVPFIVGLLIMKIYRYFKPFEQADQDSVGLAHLTENRDGFFKIFFVGLLSCLPVFYLVYQAG</sequence>
<feature type="transmembrane region" description="Helical" evidence="1">
    <location>
        <begin position="9"/>
        <end position="30"/>
    </location>
</feature>
<accession>A0A5S3WNV0</accession>
<organism evidence="2 3">
    <name type="scientific">Pseudoalteromonas rubra</name>
    <dbReference type="NCBI Taxonomy" id="43658"/>
    <lineage>
        <taxon>Bacteria</taxon>
        <taxon>Pseudomonadati</taxon>
        <taxon>Pseudomonadota</taxon>
        <taxon>Gammaproteobacteria</taxon>
        <taxon>Alteromonadales</taxon>
        <taxon>Pseudoalteromonadaceae</taxon>
        <taxon>Pseudoalteromonas</taxon>
    </lineage>
</organism>
<keyword evidence="1" id="KW-0472">Membrane</keyword>
<comment type="caution">
    <text evidence="2">The sequence shown here is derived from an EMBL/GenBank/DDBJ whole genome shotgun (WGS) entry which is preliminary data.</text>
</comment>
<proteinExistence type="predicted"/>
<evidence type="ECO:0000313" key="3">
    <source>
        <dbReference type="Proteomes" id="UP000310249"/>
    </source>
</evidence>
<dbReference type="RefSeq" id="WP_138551282.1">
    <property type="nucleotide sequence ID" value="NZ_PNCH01000020.1"/>
</dbReference>
<feature type="transmembrane region" description="Helical" evidence="1">
    <location>
        <begin position="58"/>
        <end position="78"/>
    </location>
</feature>
<name>A0A5S3WNV0_9GAMM</name>
<protein>
    <submittedName>
        <fullName evidence="2">Uncharacterized protein</fullName>
    </submittedName>
</protein>
<gene>
    <name evidence="2" type="ORF">CWB99_10100</name>
</gene>
<evidence type="ECO:0000313" key="2">
    <source>
        <dbReference type="EMBL" id="TMP29111.1"/>
    </source>
</evidence>
<dbReference type="EMBL" id="PNCI01000019">
    <property type="protein sequence ID" value="TMP29111.1"/>
    <property type="molecule type" value="Genomic_DNA"/>
</dbReference>
<reference evidence="2 3" key="1">
    <citation type="submission" date="2018-01" db="EMBL/GenBank/DDBJ databases">
        <authorList>
            <person name="Paulsen S."/>
            <person name="Gram L.K."/>
        </authorList>
    </citation>
    <scope>NUCLEOTIDE SEQUENCE [LARGE SCALE GENOMIC DNA]</scope>
    <source>
        <strain evidence="2 3">S2676</strain>
    </source>
</reference>